<dbReference type="Gene3D" id="3.30.450.20">
    <property type="entry name" value="PAS domain"/>
    <property type="match status" value="2"/>
</dbReference>
<keyword evidence="2" id="KW-0804">Transcription</keyword>
<dbReference type="SMART" id="SM00065">
    <property type="entry name" value="GAF"/>
    <property type="match status" value="1"/>
</dbReference>
<name>A0A483CT46_9EURY</name>
<dbReference type="RefSeq" id="WP_130646292.1">
    <property type="nucleotide sequence ID" value="NZ_PGCL01000002.1"/>
</dbReference>
<dbReference type="InterPro" id="IPR000014">
    <property type="entry name" value="PAS"/>
</dbReference>
<dbReference type="SMART" id="SM00091">
    <property type="entry name" value="PAS"/>
    <property type="match status" value="2"/>
</dbReference>
<dbReference type="InterPro" id="IPR036390">
    <property type="entry name" value="WH_DNA-bd_sf"/>
</dbReference>
<dbReference type="InterPro" id="IPR011991">
    <property type="entry name" value="ArsR-like_HTH"/>
</dbReference>
<dbReference type="SUPFAM" id="SSF55781">
    <property type="entry name" value="GAF domain-like"/>
    <property type="match status" value="1"/>
</dbReference>
<dbReference type="PROSITE" id="PS50112">
    <property type="entry name" value="PAS"/>
    <property type="match status" value="2"/>
</dbReference>
<dbReference type="Pfam" id="PF13185">
    <property type="entry name" value="GAF_2"/>
    <property type="match status" value="1"/>
</dbReference>
<dbReference type="InterPro" id="IPR005471">
    <property type="entry name" value="Tscrpt_reg_IclR_N"/>
</dbReference>
<evidence type="ECO:0000256" key="1">
    <source>
        <dbReference type="ARBA" id="ARBA00023015"/>
    </source>
</evidence>
<dbReference type="SUPFAM" id="SSF46785">
    <property type="entry name" value="Winged helix' DNA-binding domain"/>
    <property type="match status" value="1"/>
</dbReference>
<evidence type="ECO:0000313" key="4">
    <source>
        <dbReference type="EMBL" id="TAJ44503.1"/>
    </source>
</evidence>
<dbReference type="Gene3D" id="3.30.450.40">
    <property type="match status" value="1"/>
</dbReference>
<dbReference type="Pfam" id="PF13426">
    <property type="entry name" value="PAS_9"/>
    <property type="match status" value="2"/>
</dbReference>
<dbReference type="EMBL" id="PGCL01000002">
    <property type="protein sequence ID" value="TAJ44503.1"/>
    <property type="molecule type" value="Genomic_DNA"/>
</dbReference>
<dbReference type="Proteomes" id="UP000292580">
    <property type="component" value="Unassembled WGS sequence"/>
</dbReference>
<dbReference type="OrthoDB" id="3369at2157"/>
<feature type="domain" description="PAS" evidence="3">
    <location>
        <begin position="350"/>
        <end position="424"/>
    </location>
</feature>
<dbReference type="PANTHER" id="PTHR44757:SF2">
    <property type="entry name" value="BIOFILM ARCHITECTURE MAINTENANCE PROTEIN MBAA"/>
    <property type="match status" value="1"/>
</dbReference>
<evidence type="ECO:0000313" key="5">
    <source>
        <dbReference type="Proteomes" id="UP000292580"/>
    </source>
</evidence>
<organism evidence="4 5">
    <name type="scientific">Methanofollis fontis</name>
    <dbReference type="NCBI Taxonomy" id="2052832"/>
    <lineage>
        <taxon>Archaea</taxon>
        <taxon>Methanobacteriati</taxon>
        <taxon>Methanobacteriota</taxon>
        <taxon>Stenosarchaea group</taxon>
        <taxon>Methanomicrobia</taxon>
        <taxon>Methanomicrobiales</taxon>
        <taxon>Methanomicrobiaceae</taxon>
        <taxon>Methanofollis</taxon>
    </lineage>
</organism>
<keyword evidence="5" id="KW-1185">Reference proteome</keyword>
<keyword evidence="1" id="KW-0805">Transcription regulation</keyword>
<reference evidence="4 5" key="1">
    <citation type="submission" date="2017-11" db="EMBL/GenBank/DDBJ databases">
        <title>Isolation and Characterization of Methanofollis Species from Methane Seep Offshore SW Taiwan.</title>
        <authorList>
            <person name="Teng N.-H."/>
            <person name="Lai M.-C."/>
            <person name="Chen S.-C."/>
        </authorList>
    </citation>
    <scope>NUCLEOTIDE SEQUENCE [LARGE SCALE GENOMIC DNA]</scope>
    <source>
        <strain evidence="4 5">FWC-SCC2</strain>
    </source>
</reference>
<dbReference type="GO" id="GO:0003677">
    <property type="term" value="F:DNA binding"/>
    <property type="evidence" value="ECO:0007669"/>
    <property type="project" value="InterPro"/>
</dbReference>
<accession>A0A483CT46</accession>
<sequence length="471" mass="52793">MVEERRELTEIRELLRENPRGMSVTQIAEAIGMNRITVARYLDVLRASGQVEMEPYGQAKVFFIAQRVPINLIFDVLPAGIAMLDRRGRIIDVNDRFRSIPGMEEREVVGRSVVSLFSPGEGSEALEEALHGTEEGHQSACEIRTGTDGEDTIFRATIVPTVFTDGTTGTVLIFEDVTMQKWQEERLIAQRDLALVLSSAETLHEAMPVCVETAIRISGMESGGIYVVDRQTGAFRLVHSTGVTKRLIRNFSIIEVDTDLGRMIQNGLPVYWEGATDERKGGIFTALEAELTSYAILPVQNRGSVIACFTMGSPTRGVIRPESRRSLEMIAASIGNAIARILARDEIQENEEKYRMLFNNLDDAIFLHLIDSTGPGRIIEVNDTTCERLGYTREDLLTMTPLEINDPDYPGNLPGIMSRLLREGHVLFRWAHMTRTGERIPVEINAHLFTFRGEQVVLSIVRDLRQCEERG</sequence>
<dbReference type="CDD" id="cd00130">
    <property type="entry name" value="PAS"/>
    <property type="match status" value="2"/>
</dbReference>
<dbReference type="Pfam" id="PF09339">
    <property type="entry name" value="HTH_IclR"/>
    <property type="match status" value="1"/>
</dbReference>
<evidence type="ECO:0000259" key="3">
    <source>
        <dbReference type="PROSITE" id="PS50112"/>
    </source>
</evidence>
<dbReference type="InterPro" id="IPR036388">
    <property type="entry name" value="WH-like_DNA-bd_sf"/>
</dbReference>
<dbReference type="GO" id="GO:0006355">
    <property type="term" value="P:regulation of DNA-templated transcription"/>
    <property type="evidence" value="ECO:0007669"/>
    <property type="project" value="InterPro"/>
</dbReference>
<evidence type="ECO:0000256" key="2">
    <source>
        <dbReference type="ARBA" id="ARBA00023163"/>
    </source>
</evidence>
<dbReference type="NCBIfam" id="TIGR00229">
    <property type="entry name" value="sensory_box"/>
    <property type="match status" value="2"/>
</dbReference>
<protein>
    <recommendedName>
        <fullName evidence="3">PAS domain-containing protein</fullName>
    </recommendedName>
</protein>
<dbReference type="InterPro" id="IPR052155">
    <property type="entry name" value="Biofilm_reg_signaling"/>
</dbReference>
<proteinExistence type="predicted"/>
<dbReference type="SUPFAM" id="SSF55785">
    <property type="entry name" value="PYP-like sensor domain (PAS domain)"/>
    <property type="match status" value="2"/>
</dbReference>
<comment type="caution">
    <text evidence="4">The sequence shown here is derived from an EMBL/GenBank/DDBJ whole genome shotgun (WGS) entry which is preliminary data.</text>
</comment>
<dbReference type="Gene3D" id="1.10.10.10">
    <property type="entry name" value="Winged helix-like DNA-binding domain superfamily/Winged helix DNA-binding domain"/>
    <property type="match status" value="1"/>
</dbReference>
<dbReference type="InterPro" id="IPR035965">
    <property type="entry name" value="PAS-like_dom_sf"/>
</dbReference>
<dbReference type="InterPro" id="IPR029016">
    <property type="entry name" value="GAF-like_dom_sf"/>
</dbReference>
<dbReference type="AlphaFoldDB" id="A0A483CT46"/>
<feature type="domain" description="PAS" evidence="3">
    <location>
        <begin position="66"/>
        <end position="137"/>
    </location>
</feature>
<gene>
    <name evidence="4" type="ORF">CUJ86_04060</name>
</gene>
<dbReference type="InterPro" id="IPR003018">
    <property type="entry name" value="GAF"/>
</dbReference>
<dbReference type="CDD" id="cd00090">
    <property type="entry name" value="HTH_ARSR"/>
    <property type="match status" value="1"/>
</dbReference>
<dbReference type="PANTHER" id="PTHR44757">
    <property type="entry name" value="DIGUANYLATE CYCLASE DGCP"/>
    <property type="match status" value="1"/>
</dbReference>